<accession>A0A133NBD2</accession>
<dbReference type="AlphaFoldDB" id="A0A133NBD2"/>
<proteinExistence type="predicted"/>
<gene>
    <name evidence="1" type="ORF">HMPREF3222_00822</name>
</gene>
<dbReference type="Proteomes" id="UP000070646">
    <property type="component" value="Unassembled WGS sequence"/>
</dbReference>
<evidence type="ECO:0000313" key="1">
    <source>
        <dbReference type="EMBL" id="KXA13604.1"/>
    </source>
</evidence>
<comment type="caution">
    <text evidence="1">The sequence shown here is derived from an EMBL/GenBank/DDBJ whole genome shotgun (WGS) entry which is preliminary data.</text>
</comment>
<dbReference type="PATRIC" id="fig|1502.174.peg.829"/>
<organism evidence="1 2">
    <name type="scientific">Clostridium perfringens</name>
    <dbReference type="NCBI Taxonomy" id="1502"/>
    <lineage>
        <taxon>Bacteria</taxon>
        <taxon>Bacillati</taxon>
        <taxon>Bacillota</taxon>
        <taxon>Clostridia</taxon>
        <taxon>Eubacteriales</taxon>
        <taxon>Clostridiaceae</taxon>
        <taxon>Clostridium</taxon>
    </lineage>
</organism>
<evidence type="ECO:0000313" key="2">
    <source>
        <dbReference type="Proteomes" id="UP000070646"/>
    </source>
</evidence>
<protein>
    <submittedName>
        <fullName evidence="1">Uncharacterized protein</fullName>
    </submittedName>
</protein>
<sequence length="41" mass="4792">MINYVIKKSLLFYLNTYHVKVQSNSPSYAEGVRVSFKYISC</sequence>
<reference evidence="1 2" key="1">
    <citation type="submission" date="2016-01" db="EMBL/GenBank/DDBJ databases">
        <authorList>
            <person name="Oliw E.H."/>
        </authorList>
    </citation>
    <scope>NUCLEOTIDE SEQUENCE [LARGE SCALE GENOMIC DNA]</scope>
    <source>
        <strain evidence="1 2">MJR7757A</strain>
    </source>
</reference>
<name>A0A133NBD2_CLOPF</name>
<dbReference type="EMBL" id="LRPU01000032">
    <property type="protein sequence ID" value="KXA13604.1"/>
    <property type="molecule type" value="Genomic_DNA"/>
</dbReference>